<dbReference type="PANTHER" id="PTHR39639">
    <property type="entry name" value="CHROMOSOME 16, WHOLE GENOME SHOTGUN SEQUENCE"/>
    <property type="match status" value="1"/>
</dbReference>
<feature type="coiled-coil region" evidence="1">
    <location>
        <begin position="356"/>
        <end position="391"/>
    </location>
</feature>
<dbReference type="EMBL" id="CP021886">
    <property type="protein sequence ID" value="AWI34096.1"/>
    <property type="molecule type" value="Genomic_DNA"/>
</dbReference>
<sequence>MAYKHIIYMGAYSLKTWIRKIFEKEIELPEYQRDFTWNSKNGENLKESLEKGYYIPPVTLAKYNDKIYLLDGQQRLTSIICLYLGVWPKDKNKKNIQKEDEEQEYEKEFSPNFTFKILQDLQLGSVKTLLGDPDEFQKEIFEKSTKYLEKQELKFKDIENIFLPYCLIMPNLKEYKDQRDFFAETFRRMNTLGQQLSKKELRGTIFWLYKNIKQDIYTDRVKNFEEELKKLRVFGNDSDMLGYFAIVCNSKKRAGKIMENMKEITNKYSRDTEEFRRYVVDFLLCYGKGEYNNIWDKKDIECIKNNQDRFQDSESYFLDFFRENKKNYKERNISYQDVYLFSFILYVYFSKKEISKDKISELLESARKNMSEYLENLKNSKEDTLENYRKEPNTAKRIAQRLLIAFQVVYPEEYGNE</sequence>
<keyword evidence="1" id="KW-0175">Coiled coil</keyword>
<dbReference type="Pfam" id="PF03235">
    <property type="entry name" value="GmrSD_N"/>
    <property type="match status" value="1"/>
</dbReference>
<feature type="domain" description="GmrSD restriction endonucleases N-terminal" evidence="2">
    <location>
        <begin position="19"/>
        <end position="203"/>
    </location>
</feature>
<evidence type="ECO:0000313" key="4">
    <source>
        <dbReference type="Proteomes" id="UP000244890"/>
    </source>
</evidence>
<dbReference type="PANTHER" id="PTHR39639:SF1">
    <property type="entry name" value="DUF262 DOMAIN-CONTAINING PROTEIN"/>
    <property type="match status" value="1"/>
</dbReference>
<protein>
    <recommendedName>
        <fullName evidence="2">GmrSD restriction endonucleases N-terminal domain-containing protein</fullName>
    </recommendedName>
</protein>
<reference evidence="3 4" key="1">
    <citation type="submission" date="2017-06" db="EMBL/GenBank/DDBJ databases">
        <title>Complete genome of Helicobacter apodemus.</title>
        <authorList>
            <person name="Cho S."/>
        </authorList>
    </citation>
    <scope>NUCLEOTIDE SEQUENCE [LARGE SCALE GENOMIC DNA]</scope>
    <source>
        <strain evidence="4">SNUVETPUB-15-01</strain>
    </source>
</reference>
<evidence type="ECO:0000259" key="2">
    <source>
        <dbReference type="Pfam" id="PF03235"/>
    </source>
</evidence>
<gene>
    <name evidence="3" type="ORF">CDV25_04400</name>
</gene>
<accession>A0A2U8FD81</accession>
<dbReference type="InterPro" id="IPR004919">
    <property type="entry name" value="GmrSD_N"/>
</dbReference>
<dbReference type="Proteomes" id="UP000244890">
    <property type="component" value="Chromosome"/>
</dbReference>
<organism evidence="3 4">
    <name type="scientific">Helicobacter apodemus</name>
    <dbReference type="NCBI Taxonomy" id="135569"/>
    <lineage>
        <taxon>Bacteria</taxon>
        <taxon>Pseudomonadati</taxon>
        <taxon>Campylobacterota</taxon>
        <taxon>Epsilonproteobacteria</taxon>
        <taxon>Campylobacterales</taxon>
        <taxon>Helicobacteraceae</taxon>
        <taxon>Helicobacter</taxon>
    </lineage>
</organism>
<dbReference type="OrthoDB" id="9798761at2"/>
<dbReference type="AlphaFoldDB" id="A0A2U8FD81"/>
<name>A0A2U8FD81_9HELI</name>
<proteinExistence type="predicted"/>
<dbReference type="RefSeq" id="WP_108910938.1">
    <property type="nucleotide sequence ID" value="NZ_CP021886.1"/>
</dbReference>
<evidence type="ECO:0000256" key="1">
    <source>
        <dbReference type="SAM" id="Coils"/>
    </source>
</evidence>
<evidence type="ECO:0000313" key="3">
    <source>
        <dbReference type="EMBL" id="AWI34096.1"/>
    </source>
</evidence>
<dbReference type="KEGG" id="had:CDV25_04400"/>